<keyword evidence="1" id="KW-1133">Transmembrane helix</keyword>
<reference evidence="2" key="1">
    <citation type="submission" date="2023-02" db="EMBL/GenBank/DDBJ databases">
        <title>Genome of toxic invasive species Heracleum sosnowskyi carries increased number of genes despite the absence of recent whole-genome duplications.</title>
        <authorList>
            <person name="Schelkunov M."/>
            <person name="Shtratnikova V."/>
            <person name="Makarenko M."/>
            <person name="Klepikova A."/>
            <person name="Omelchenko D."/>
            <person name="Novikova G."/>
            <person name="Obukhova E."/>
            <person name="Bogdanov V."/>
            <person name="Penin A."/>
            <person name="Logacheva M."/>
        </authorList>
    </citation>
    <scope>NUCLEOTIDE SEQUENCE</scope>
    <source>
        <strain evidence="2">Hsosn_3</strain>
        <tissue evidence="2">Leaf</tissue>
    </source>
</reference>
<protein>
    <submittedName>
        <fullName evidence="2">Vacuole</fullName>
    </submittedName>
</protein>
<organism evidence="2 3">
    <name type="scientific">Heracleum sosnowskyi</name>
    <dbReference type="NCBI Taxonomy" id="360622"/>
    <lineage>
        <taxon>Eukaryota</taxon>
        <taxon>Viridiplantae</taxon>
        <taxon>Streptophyta</taxon>
        <taxon>Embryophyta</taxon>
        <taxon>Tracheophyta</taxon>
        <taxon>Spermatophyta</taxon>
        <taxon>Magnoliopsida</taxon>
        <taxon>eudicotyledons</taxon>
        <taxon>Gunneridae</taxon>
        <taxon>Pentapetalae</taxon>
        <taxon>asterids</taxon>
        <taxon>campanulids</taxon>
        <taxon>Apiales</taxon>
        <taxon>Apiaceae</taxon>
        <taxon>Apioideae</taxon>
        <taxon>apioid superclade</taxon>
        <taxon>Tordylieae</taxon>
        <taxon>Tordyliinae</taxon>
        <taxon>Heracleum</taxon>
    </lineage>
</organism>
<keyword evidence="1" id="KW-0472">Membrane</keyword>
<keyword evidence="3" id="KW-1185">Reference proteome</keyword>
<evidence type="ECO:0000256" key="1">
    <source>
        <dbReference type="SAM" id="Phobius"/>
    </source>
</evidence>
<evidence type="ECO:0000313" key="2">
    <source>
        <dbReference type="EMBL" id="KAK1402071.1"/>
    </source>
</evidence>
<reference evidence="2" key="2">
    <citation type="submission" date="2023-05" db="EMBL/GenBank/DDBJ databases">
        <authorList>
            <person name="Schelkunov M.I."/>
        </authorList>
    </citation>
    <scope>NUCLEOTIDE SEQUENCE</scope>
    <source>
        <strain evidence="2">Hsosn_3</strain>
        <tissue evidence="2">Leaf</tissue>
    </source>
</reference>
<dbReference type="AlphaFoldDB" id="A0AAD8JGB5"/>
<feature type="transmembrane region" description="Helical" evidence="1">
    <location>
        <begin position="92"/>
        <end position="109"/>
    </location>
</feature>
<feature type="transmembrane region" description="Helical" evidence="1">
    <location>
        <begin position="129"/>
        <end position="152"/>
    </location>
</feature>
<proteinExistence type="predicted"/>
<dbReference type="PANTHER" id="PTHR34965:SF1">
    <property type="entry name" value="OS07G0118300 PROTEIN"/>
    <property type="match status" value="1"/>
</dbReference>
<name>A0AAD8JGB5_9APIA</name>
<feature type="transmembrane region" description="Helical" evidence="1">
    <location>
        <begin position="23"/>
        <end position="48"/>
    </location>
</feature>
<evidence type="ECO:0000313" key="3">
    <source>
        <dbReference type="Proteomes" id="UP001237642"/>
    </source>
</evidence>
<comment type="caution">
    <text evidence="2">The sequence shown here is derived from an EMBL/GenBank/DDBJ whole genome shotgun (WGS) entry which is preliminary data.</text>
</comment>
<gene>
    <name evidence="2" type="ORF">POM88_001676</name>
</gene>
<dbReference type="EMBL" id="JAUIZM010000001">
    <property type="protein sequence ID" value="KAK1402071.1"/>
    <property type="molecule type" value="Genomic_DNA"/>
</dbReference>
<dbReference type="PANTHER" id="PTHR34965">
    <property type="entry name" value="OS07G0118300 PROTEIN"/>
    <property type="match status" value="1"/>
</dbReference>
<sequence length="195" mass="21233">MSNTEEGESSSTSPSSGQTGPDVFLIVCRCFSVVTCLAAILCIVVNVISAVRSFKNGSNIFDGISRCCGVIIAVFVIVAETECRLLSKISKVLVYWPCRGMLQIFVAVMTRAYSQESGEGSDLLLLQNVASYVLLTCGVIYVILGLFCIGHLKRACQKKVKKQKKEVSANRATEDLQDLERQEELEAPLVADRVA</sequence>
<keyword evidence="1" id="KW-0812">Transmembrane</keyword>
<dbReference type="Proteomes" id="UP001237642">
    <property type="component" value="Unassembled WGS sequence"/>
</dbReference>
<accession>A0AAD8JGB5</accession>